<dbReference type="OrthoDB" id="2014935at2"/>
<feature type="transmembrane region" description="Helical" evidence="1">
    <location>
        <begin position="513"/>
        <end position="537"/>
    </location>
</feature>
<keyword evidence="1" id="KW-0472">Membrane</keyword>
<dbReference type="Proteomes" id="UP000296469">
    <property type="component" value="Chromosome"/>
</dbReference>
<feature type="transmembrane region" description="Helical" evidence="1">
    <location>
        <begin position="205"/>
        <end position="223"/>
    </location>
</feature>
<feature type="transmembrane region" description="Helical" evidence="1">
    <location>
        <begin position="177"/>
        <end position="198"/>
    </location>
</feature>
<keyword evidence="1" id="KW-0812">Transmembrane</keyword>
<feature type="transmembrane region" description="Helical" evidence="1">
    <location>
        <begin position="443"/>
        <end position="464"/>
    </location>
</feature>
<dbReference type="RefSeq" id="WP_135973277.1">
    <property type="nucleotide sequence ID" value="NZ_CP039291.1"/>
</dbReference>
<feature type="transmembrane region" description="Helical" evidence="1">
    <location>
        <begin position="408"/>
        <end position="431"/>
    </location>
</feature>
<feature type="transmembrane region" description="Helical" evidence="1">
    <location>
        <begin position="99"/>
        <end position="119"/>
    </location>
</feature>
<evidence type="ECO:0000256" key="1">
    <source>
        <dbReference type="SAM" id="Phobius"/>
    </source>
</evidence>
<feature type="transmembrane region" description="Helical" evidence="1">
    <location>
        <begin position="140"/>
        <end position="165"/>
    </location>
</feature>
<keyword evidence="3" id="KW-1185">Reference proteome</keyword>
<dbReference type="EMBL" id="CP039291">
    <property type="protein sequence ID" value="QCB94876.1"/>
    <property type="molecule type" value="Genomic_DNA"/>
</dbReference>
<evidence type="ECO:0000313" key="2">
    <source>
        <dbReference type="EMBL" id="QCB94876.1"/>
    </source>
</evidence>
<feature type="transmembrane region" description="Helical" evidence="1">
    <location>
        <begin position="471"/>
        <end position="493"/>
    </location>
</feature>
<feature type="transmembrane region" description="Helical" evidence="1">
    <location>
        <begin position="253"/>
        <end position="274"/>
    </location>
</feature>
<proteinExistence type="predicted"/>
<feature type="transmembrane region" description="Helical" evidence="1">
    <location>
        <begin position="354"/>
        <end position="379"/>
    </location>
</feature>
<name>A0A4P7SNM9_9CELL</name>
<sequence length="544" mass="54133">MTAATLVRTSAPADGGGWTGTGTLLRVALRRDRLRLAVWAVALGGLVTYFVAALPAVYPDAASRQARAAIMREPSGALMSGPGFGLDDYTVGVMVANELLGMLAVAAALMSSFLVVRHTRAEEEAGRLDLVLAGAVGRRAPLTAALLTALVANAVVAAALLAALLPAGLAVPDSVAVAGGVAAVGLVLAGVAAVAAQLTTTARGANGLAGAVVGLAFVLRGVGDARQRGGSALSWASPIGWAQQSRAFVELRWWPLLLCLALAAALVVLASALARRRDVGAGLLPERRGRATAGPLLRSPLALVVRLERTAVVAWAAGLAVMAALTGSLVEGVVDSFADDPELAAAFGATGADVVLGMLSAFVGFFAMAVTVFAVATVLRMGREEARGRTATVLAAPVGRPAWMGAHLAVALAGSAGLLAVGGAALGAGAQTVTGDRGLVGDLGLAALGHLPVVAAFAAVAALVHALRAPAWAVWVPLAASIVVGLYGGLLDLPRAVLDAVPFAILPALPADAFAAAPVAAVTGAALAIGAAAVALYRRRDLVA</sequence>
<feature type="transmembrane region" description="Helical" evidence="1">
    <location>
        <begin position="36"/>
        <end position="58"/>
    </location>
</feature>
<dbReference type="KEGG" id="celz:E5225_16230"/>
<dbReference type="AlphaFoldDB" id="A0A4P7SNM9"/>
<protein>
    <submittedName>
        <fullName evidence="2">Polyketide antibiotic transporter</fullName>
    </submittedName>
</protein>
<gene>
    <name evidence="2" type="ORF">E5225_16230</name>
</gene>
<keyword evidence="1" id="KW-1133">Transmembrane helix</keyword>
<evidence type="ECO:0000313" key="3">
    <source>
        <dbReference type="Proteomes" id="UP000296469"/>
    </source>
</evidence>
<feature type="transmembrane region" description="Helical" evidence="1">
    <location>
        <begin position="312"/>
        <end position="334"/>
    </location>
</feature>
<organism evidence="2 3">
    <name type="scientific">Cellulomonas shaoxiangyii</name>
    <dbReference type="NCBI Taxonomy" id="2566013"/>
    <lineage>
        <taxon>Bacteria</taxon>
        <taxon>Bacillati</taxon>
        <taxon>Actinomycetota</taxon>
        <taxon>Actinomycetes</taxon>
        <taxon>Micrococcales</taxon>
        <taxon>Cellulomonadaceae</taxon>
        <taxon>Cellulomonas</taxon>
    </lineage>
</organism>
<reference evidence="2 3" key="1">
    <citation type="submission" date="2019-04" db="EMBL/GenBank/DDBJ databases">
        <title>Isolation and identification of Cellulomonas shaoxiangyii sp. Nov. isolated from feces of the Tibetan antelopes (Pantholops hodgsonii) in the Qinghai-Tibet plateau of China.</title>
        <authorList>
            <person name="Tian Z."/>
        </authorList>
    </citation>
    <scope>NUCLEOTIDE SEQUENCE [LARGE SCALE GENOMIC DNA]</scope>
    <source>
        <strain evidence="2 3">Z28</strain>
    </source>
</reference>
<accession>A0A4P7SNM9</accession>